<evidence type="ECO:0000256" key="1">
    <source>
        <dbReference type="ARBA" id="ARBA00022723"/>
    </source>
</evidence>
<dbReference type="InterPro" id="IPR048365">
    <property type="entry name" value="TNP-like_RNaseH_N"/>
</dbReference>
<dbReference type="Pfam" id="PF21788">
    <property type="entry name" value="TNP-like_GBD"/>
    <property type="match status" value="1"/>
</dbReference>
<keyword evidence="7" id="KW-1133">Transmembrane helix</keyword>
<dbReference type="Pfam" id="PF21789">
    <property type="entry name" value="TNP-like_RNaseH_C"/>
    <property type="match status" value="1"/>
</dbReference>
<evidence type="ECO:0000256" key="6">
    <source>
        <dbReference type="SAM" id="MobiDB-lite"/>
    </source>
</evidence>
<evidence type="ECO:0000256" key="5">
    <source>
        <dbReference type="PROSITE-ProRule" id="PRU00309"/>
    </source>
</evidence>
<dbReference type="Pfam" id="PF21787">
    <property type="entry name" value="TNP-like_RNaseH_N"/>
    <property type="match status" value="1"/>
</dbReference>
<keyword evidence="3" id="KW-0862">Zinc</keyword>
<dbReference type="InterPro" id="IPR006612">
    <property type="entry name" value="THAP_Znf"/>
</dbReference>
<protein>
    <recommendedName>
        <fullName evidence="8">THAP-type domain-containing protein</fullName>
    </recommendedName>
</protein>
<evidence type="ECO:0000256" key="2">
    <source>
        <dbReference type="ARBA" id="ARBA00022771"/>
    </source>
</evidence>
<dbReference type="PANTHER" id="PTHR46600:SF11">
    <property type="entry name" value="THAP DOMAIN-CONTAINING PROTEIN 10"/>
    <property type="match status" value="1"/>
</dbReference>
<dbReference type="SUPFAM" id="SSF57716">
    <property type="entry name" value="Glucocorticoid receptor-like (DNA-binding domain)"/>
    <property type="match status" value="1"/>
</dbReference>
<feature type="domain" description="THAP-type" evidence="8">
    <location>
        <begin position="1"/>
        <end position="84"/>
    </location>
</feature>
<gene>
    <name evidence="9" type="ORF">NQ317_012976</name>
</gene>
<accession>A0ABQ9JHH0</accession>
<dbReference type="Proteomes" id="UP001162164">
    <property type="component" value="Unassembled WGS sequence"/>
</dbReference>
<proteinExistence type="predicted"/>
<dbReference type="EMBL" id="JAPWTJ010000617">
    <property type="protein sequence ID" value="KAJ8976852.1"/>
    <property type="molecule type" value="Genomic_DNA"/>
</dbReference>
<name>A0ABQ9JHH0_9CUCU</name>
<dbReference type="SMART" id="SM00980">
    <property type="entry name" value="THAP"/>
    <property type="match status" value="1"/>
</dbReference>
<keyword evidence="1" id="KW-0479">Metal-binding</keyword>
<dbReference type="InterPro" id="IPR026516">
    <property type="entry name" value="THAP1/10"/>
</dbReference>
<dbReference type="Pfam" id="PF05485">
    <property type="entry name" value="THAP"/>
    <property type="match status" value="1"/>
</dbReference>
<evidence type="ECO:0000259" key="8">
    <source>
        <dbReference type="PROSITE" id="PS50950"/>
    </source>
</evidence>
<feature type="transmembrane region" description="Helical" evidence="7">
    <location>
        <begin position="731"/>
        <end position="747"/>
    </location>
</feature>
<keyword evidence="2 5" id="KW-0863">Zinc-finger</keyword>
<evidence type="ECO:0000256" key="3">
    <source>
        <dbReference type="ARBA" id="ARBA00022833"/>
    </source>
</evidence>
<comment type="caution">
    <text evidence="9">The sequence shown here is derived from an EMBL/GenBank/DDBJ whole genome shotgun (WGS) entry which is preliminary data.</text>
</comment>
<keyword evidence="10" id="KW-1185">Reference proteome</keyword>
<feature type="region of interest" description="Disordered" evidence="6">
    <location>
        <begin position="89"/>
        <end position="108"/>
    </location>
</feature>
<dbReference type="InterPro" id="IPR048366">
    <property type="entry name" value="TNP-like_GBD"/>
</dbReference>
<evidence type="ECO:0000313" key="9">
    <source>
        <dbReference type="EMBL" id="KAJ8976852.1"/>
    </source>
</evidence>
<dbReference type="PROSITE" id="PS50950">
    <property type="entry name" value="ZF_THAP"/>
    <property type="match status" value="1"/>
</dbReference>
<dbReference type="InterPro" id="IPR048367">
    <property type="entry name" value="TNP-like_RNaseH_C"/>
</dbReference>
<keyword evidence="7" id="KW-0472">Membrane</keyword>
<reference evidence="9" key="1">
    <citation type="journal article" date="2023" name="Insect Mol. Biol.">
        <title>Genome sequencing provides insights into the evolution of gene families encoding plant cell wall-degrading enzymes in longhorned beetles.</title>
        <authorList>
            <person name="Shin N.R."/>
            <person name="Okamura Y."/>
            <person name="Kirsch R."/>
            <person name="Pauchet Y."/>
        </authorList>
    </citation>
    <scope>NUCLEOTIDE SEQUENCE</scope>
    <source>
        <strain evidence="9">MMC_N1</strain>
    </source>
</reference>
<keyword evidence="4 5" id="KW-0238">DNA-binding</keyword>
<evidence type="ECO:0000313" key="10">
    <source>
        <dbReference type="Proteomes" id="UP001162164"/>
    </source>
</evidence>
<evidence type="ECO:0000256" key="4">
    <source>
        <dbReference type="ARBA" id="ARBA00023125"/>
    </source>
</evidence>
<keyword evidence="7" id="KW-0812">Transmembrane</keyword>
<evidence type="ECO:0000256" key="7">
    <source>
        <dbReference type="SAM" id="Phobius"/>
    </source>
</evidence>
<dbReference type="SMART" id="SM00692">
    <property type="entry name" value="DM3"/>
    <property type="match status" value="1"/>
</dbReference>
<organism evidence="9 10">
    <name type="scientific">Molorchus minor</name>
    <dbReference type="NCBI Taxonomy" id="1323400"/>
    <lineage>
        <taxon>Eukaryota</taxon>
        <taxon>Metazoa</taxon>
        <taxon>Ecdysozoa</taxon>
        <taxon>Arthropoda</taxon>
        <taxon>Hexapoda</taxon>
        <taxon>Insecta</taxon>
        <taxon>Pterygota</taxon>
        <taxon>Neoptera</taxon>
        <taxon>Endopterygota</taxon>
        <taxon>Coleoptera</taxon>
        <taxon>Polyphaga</taxon>
        <taxon>Cucujiformia</taxon>
        <taxon>Chrysomeloidea</taxon>
        <taxon>Cerambycidae</taxon>
        <taxon>Lamiinae</taxon>
        <taxon>Monochamini</taxon>
        <taxon>Molorchus</taxon>
    </lineage>
</organism>
<sequence length="842" mass="96001">MNKRRKTCAVPGCDDQVSSRHRFPINDDNTFKIWKAQVNHPRFEHLTAREIYNNYFVCHRHFGPDTFVIGTKRGLKVGSVPTLYLPNRSAAKPSSTQSVTEQDKVDDCIPPPIKKQKYDIYGEGTSSSAVFDQVVDGEDKLTPDTTPILHQIIDTPPVVLPTRGKEMCRKDVGSRKYILKSVQVKNQMLPPRGRRFTLDEKVLALTLMKSSGKGYRLLSKIFALPSRQTLTNLLNKIPLKPGINTKLFNTLKDSVMKMCDKEKYCILIFDELAIDANIQYNKRYDCIEGIEDYGTERSNKVADHANVFMIKGALRNWIQPISFSFSNGPAKTDKLVVSIKMIIKECQRIGLKVIASVCDQGAANVAAINRLLAETKSYMSKKGEENKHHGYLINDQEIIPLYDVPHLFKGLRNNLLTKKSSFFPKWKGNDISEDVRICPKLTDNHVIPEKINKMKVSACTQVFSNTVGSLMKRISKWNLDHDRRLSTEAEDTAELILFLDKLFDSLNAINRIAPSSKPLKGAVTENSPHEEFWRSAITIPPSVSNLIKTLNGFIFFKKSLTENEKIILNIYYQKKFNQDNLENFFSYVRSHSARYTSPDVAHFISSFKALLINNFMSSHSPFSNCEESELCDVLDNLQSYLTGEDIAGVTSLQDNDITLAVPSNIINIKRSRIGRCTITYVTGYFVRKAIQIVKDCEFCKANYLYSDYNKDHDFIEAREYTNSRLIRPGSFVTYVTGIALSVLFYLLPRTISSFNLAAMLKNQLIKYINFNPLICPEHKDVKNVFLNTLVKCIIYFYTKQVNRILKGKDTKFAKYVAVTKDKVGIDPFKLHVHQKYLSKTKK</sequence>
<dbReference type="PANTHER" id="PTHR46600">
    <property type="entry name" value="THAP DOMAIN-CONTAINING"/>
    <property type="match status" value="1"/>
</dbReference>